<dbReference type="AlphaFoldDB" id="A0AAD6JU65"/>
<organism evidence="1 2">
    <name type="scientific">Salix udensis</name>
    <dbReference type="NCBI Taxonomy" id="889485"/>
    <lineage>
        <taxon>Eukaryota</taxon>
        <taxon>Viridiplantae</taxon>
        <taxon>Streptophyta</taxon>
        <taxon>Embryophyta</taxon>
        <taxon>Tracheophyta</taxon>
        <taxon>Spermatophyta</taxon>
        <taxon>Magnoliopsida</taxon>
        <taxon>eudicotyledons</taxon>
        <taxon>Gunneridae</taxon>
        <taxon>Pentapetalae</taxon>
        <taxon>rosids</taxon>
        <taxon>fabids</taxon>
        <taxon>Malpighiales</taxon>
        <taxon>Salicaceae</taxon>
        <taxon>Saliceae</taxon>
        <taxon>Salix</taxon>
    </lineage>
</organism>
<sequence length="97" mass="9896">MAQSSSLTANVPAATLFVPASGVSTAPPPGFFVSSMAAAPLPYALSSLGCNFPPEMATLPPSAPTVSALSGFPSSALLVPNPHLHVNSWVWFSARFP</sequence>
<name>A0AAD6JU65_9ROSI</name>
<proteinExistence type="predicted"/>
<protein>
    <submittedName>
        <fullName evidence="1">Uncharacterized protein</fullName>
    </submittedName>
</protein>
<gene>
    <name evidence="1" type="ORF">OIU84_007906</name>
</gene>
<dbReference type="Proteomes" id="UP001162972">
    <property type="component" value="Chromosome 15Z"/>
</dbReference>
<accession>A0AAD6JU65</accession>
<keyword evidence="2" id="KW-1185">Reference proteome</keyword>
<evidence type="ECO:0000313" key="2">
    <source>
        <dbReference type="Proteomes" id="UP001162972"/>
    </source>
</evidence>
<evidence type="ECO:0000313" key="1">
    <source>
        <dbReference type="EMBL" id="KAJ6411234.1"/>
    </source>
</evidence>
<comment type="caution">
    <text evidence="1">The sequence shown here is derived from an EMBL/GenBank/DDBJ whole genome shotgun (WGS) entry which is preliminary data.</text>
</comment>
<dbReference type="EMBL" id="JAPFFJ010000014">
    <property type="protein sequence ID" value="KAJ6411234.1"/>
    <property type="molecule type" value="Genomic_DNA"/>
</dbReference>
<reference evidence="1 2" key="1">
    <citation type="journal article" date="2023" name="Int. J. Mol. Sci.">
        <title>De Novo Assembly and Annotation of 11 Diverse Shrub Willow (Salix) Genomes Reveals Novel Gene Organization in Sex-Linked Regions.</title>
        <authorList>
            <person name="Hyden B."/>
            <person name="Feng K."/>
            <person name="Yates T.B."/>
            <person name="Jawdy S."/>
            <person name="Cereghino C."/>
            <person name="Smart L.B."/>
            <person name="Muchero W."/>
        </authorList>
    </citation>
    <scope>NUCLEOTIDE SEQUENCE [LARGE SCALE GENOMIC DNA]</scope>
    <source>
        <tissue evidence="1">Shoot tip</tissue>
    </source>
</reference>